<dbReference type="RefSeq" id="WP_369738688.1">
    <property type="nucleotide sequence ID" value="NZ_JBGEDP010000001.1"/>
</dbReference>
<evidence type="ECO:0000256" key="1">
    <source>
        <dbReference type="SAM" id="Phobius"/>
    </source>
</evidence>
<dbReference type="EMBL" id="JBGEDP010000001">
    <property type="protein sequence ID" value="MEY8016303.1"/>
    <property type="molecule type" value="Genomic_DNA"/>
</dbReference>
<reference evidence="3 4" key="1">
    <citation type="submission" date="2024-08" db="EMBL/GenBank/DDBJ databases">
        <title>Mycobacterium servetensis sp. nov., a novel rapid-growing mycobacterial species recovered from a human patient in Zaragoza, Spain.</title>
        <authorList>
            <person name="Tristancho-Baro A.I."/>
            <person name="Buenestado-Serrano S."/>
            <person name="Garcia De Viedma D."/>
            <person name="Milagro-Beamonte A."/>
            <person name="Burillo N."/>
            <person name="Sanz S."/>
            <person name="Lopez-Calleja A.I."/>
            <person name="Penas-Utrilla D."/>
            <person name="Guardingo M."/>
            <person name="Garcia M.J."/>
            <person name="Vinuelas-Bayon J."/>
        </authorList>
    </citation>
    <scope>NUCLEOTIDE SEQUENCE [LARGE SCALE GENOMIC DNA]</scope>
    <source>
        <strain evidence="4">HUMS_12744610</strain>
    </source>
</reference>
<dbReference type="Proteomes" id="UP001564760">
    <property type="component" value="Unassembled WGS sequence"/>
</dbReference>
<comment type="caution">
    <text evidence="3">The sequence shown here is derived from an EMBL/GenBank/DDBJ whole genome shotgun (WGS) entry which is preliminary data.</text>
</comment>
<protein>
    <submittedName>
        <fullName evidence="3">DUF732 domain-containing protein</fullName>
    </submittedName>
</protein>
<feature type="transmembrane region" description="Helical" evidence="1">
    <location>
        <begin position="42"/>
        <end position="68"/>
    </location>
</feature>
<gene>
    <name evidence="3" type="ORF">AB8998_15510</name>
</gene>
<accession>A0ABV4C693</accession>
<keyword evidence="1" id="KW-0472">Membrane</keyword>
<dbReference type="Pfam" id="PF05305">
    <property type="entry name" value="DUF732"/>
    <property type="match status" value="1"/>
</dbReference>
<dbReference type="InterPro" id="IPR007969">
    <property type="entry name" value="DUF732"/>
</dbReference>
<name>A0ABV4C693_9MYCO</name>
<evidence type="ECO:0000313" key="3">
    <source>
        <dbReference type="EMBL" id="MEY8016303.1"/>
    </source>
</evidence>
<organism evidence="3 4">
    <name type="scientific">Mycobacterium servetii</name>
    <dbReference type="NCBI Taxonomy" id="3237418"/>
    <lineage>
        <taxon>Bacteria</taxon>
        <taxon>Bacillati</taxon>
        <taxon>Actinomycetota</taxon>
        <taxon>Actinomycetes</taxon>
        <taxon>Mycobacteriales</taxon>
        <taxon>Mycobacteriaceae</taxon>
        <taxon>Mycobacterium</taxon>
    </lineage>
</organism>
<evidence type="ECO:0000313" key="4">
    <source>
        <dbReference type="Proteomes" id="UP001564760"/>
    </source>
</evidence>
<keyword evidence="1" id="KW-1133">Transmembrane helix</keyword>
<feature type="domain" description="DUF732" evidence="2">
    <location>
        <begin position="168"/>
        <end position="235"/>
    </location>
</feature>
<evidence type="ECO:0000259" key="2">
    <source>
        <dbReference type="Pfam" id="PF05305"/>
    </source>
</evidence>
<keyword evidence="1" id="KW-0812">Transmembrane</keyword>
<keyword evidence="4" id="KW-1185">Reference proteome</keyword>
<proteinExistence type="predicted"/>
<sequence>MDEEDGGATAAVPPSTQAAPELAWSLDDDEAMPVERHSWRLAWVQAAVFVTLGAVSAFAVGAVGWVLVRGHDDWRQAPPVAHRPDEVTQTPARKAPAALAAPATVTVEATPPTVTVKATPPTVTVKATPPTVTVEPAPTTVTVPAPAGPIHFPRRSGDAAPHAVDPAADQRFLDQMRSLGYVIVNQQLILHNAHEACRLLRQGDSPEQVDQEMAARMGTNTADTLQLVSSAMLAYPDCY</sequence>